<sequence length="53" mass="5892">MDGALPTVRLSHRRYARFAEEWSVCLARESCRGDEGPLIDDTALVSIDGDARI</sequence>
<proteinExistence type="predicted"/>
<dbReference type="EMBL" id="QGKY02000089">
    <property type="protein sequence ID" value="KAF2611679.1"/>
    <property type="molecule type" value="Genomic_DNA"/>
</dbReference>
<gene>
    <name evidence="1" type="ORF">F2Q70_00013179</name>
</gene>
<dbReference type="AlphaFoldDB" id="A0A8S9M0X8"/>
<organism evidence="1">
    <name type="scientific">Brassica cretica</name>
    <name type="common">Mustard</name>
    <dbReference type="NCBI Taxonomy" id="69181"/>
    <lineage>
        <taxon>Eukaryota</taxon>
        <taxon>Viridiplantae</taxon>
        <taxon>Streptophyta</taxon>
        <taxon>Embryophyta</taxon>
        <taxon>Tracheophyta</taxon>
        <taxon>Spermatophyta</taxon>
        <taxon>Magnoliopsida</taxon>
        <taxon>eudicotyledons</taxon>
        <taxon>Gunneridae</taxon>
        <taxon>Pentapetalae</taxon>
        <taxon>rosids</taxon>
        <taxon>malvids</taxon>
        <taxon>Brassicales</taxon>
        <taxon>Brassicaceae</taxon>
        <taxon>Brassiceae</taxon>
        <taxon>Brassica</taxon>
    </lineage>
</organism>
<accession>A0A8S9M0X8</accession>
<name>A0A8S9M0X8_BRACR</name>
<comment type="caution">
    <text evidence="1">The sequence shown here is derived from an EMBL/GenBank/DDBJ whole genome shotgun (WGS) entry which is preliminary data.</text>
</comment>
<protein>
    <submittedName>
        <fullName evidence="1">Uncharacterized protein</fullName>
    </submittedName>
</protein>
<reference evidence="1" key="1">
    <citation type="submission" date="2019-12" db="EMBL/GenBank/DDBJ databases">
        <title>Genome sequencing and annotation of Brassica cretica.</title>
        <authorList>
            <person name="Studholme D.J."/>
            <person name="Sarris P.F."/>
        </authorList>
    </citation>
    <scope>NUCLEOTIDE SEQUENCE</scope>
    <source>
        <strain evidence="1">PFS-102/07</strain>
        <tissue evidence="1">Leaf</tissue>
    </source>
</reference>
<evidence type="ECO:0000313" key="1">
    <source>
        <dbReference type="EMBL" id="KAF2611679.1"/>
    </source>
</evidence>